<evidence type="ECO:0000256" key="6">
    <source>
        <dbReference type="SAM" id="Phobius"/>
    </source>
</evidence>
<evidence type="ECO:0000256" key="1">
    <source>
        <dbReference type="ARBA" id="ARBA00004141"/>
    </source>
</evidence>
<dbReference type="EMBL" id="RLII01000011">
    <property type="protein sequence ID" value="RXE58895.1"/>
    <property type="molecule type" value="Genomic_DNA"/>
</dbReference>
<evidence type="ECO:0000256" key="5">
    <source>
        <dbReference type="ARBA" id="ARBA00023136"/>
    </source>
</evidence>
<dbReference type="InterPro" id="IPR003834">
    <property type="entry name" value="Cyt_c_assmbl_TM_dom"/>
</dbReference>
<feature type="transmembrane region" description="Helical" evidence="6">
    <location>
        <begin position="167"/>
        <end position="188"/>
    </location>
</feature>
<dbReference type="Pfam" id="PF02683">
    <property type="entry name" value="DsbD_TM"/>
    <property type="match status" value="1"/>
</dbReference>
<dbReference type="Gene3D" id="1.20.140.150">
    <property type="match status" value="1"/>
</dbReference>
<feature type="domain" description="Cytochrome C biogenesis protein transmembrane" evidence="7">
    <location>
        <begin position="7"/>
        <end position="215"/>
    </location>
</feature>
<comment type="caution">
    <text evidence="8">The sequence shown here is derived from an EMBL/GenBank/DDBJ whole genome shotgun (WGS) entry which is preliminary data.</text>
</comment>
<comment type="subcellular location">
    <subcellularLocation>
        <location evidence="1">Membrane</location>
        <topology evidence="1">Multi-pass membrane protein</topology>
    </subcellularLocation>
</comment>
<comment type="similarity">
    <text evidence="2">Belongs to the DsbD family.</text>
</comment>
<dbReference type="GO" id="GO:0016020">
    <property type="term" value="C:membrane"/>
    <property type="evidence" value="ECO:0007669"/>
    <property type="project" value="UniProtKB-SubCell"/>
</dbReference>
<proteinExistence type="inferred from homology"/>
<name>A0A4Q0I568_9FIRM</name>
<gene>
    <name evidence="8" type="ORF">EFD62_09650</name>
</gene>
<feature type="transmembrane region" description="Helical" evidence="6">
    <location>
        <begin position="129"/>
        <end position="155"/>
    </location>
</feature>
<feature type="transmembrane region" description="Helical" evidence="6">
    <location>
        <begin position="6"/>
        <end position="30"/>
    </location>
</feature>
<evidence type="ECO:0000256" key="2">
    <source>
        <dbReference type="ARBA" id="ARBA00006143"/>
    </source>
</evidence>
<evidence type="ECO:0000256" key="3">
    <source>
        <dbReference type="ARBA" id="ARBA00022692"/>
    </source>
</evidence>
<dbReference type="RefSeq" id="WP_083225176.1">
    <property type="nucleotide sequence ID" value="NZ_RLII01000011.1"/>
</dbReference>
<organism evidence="8 9">
    <name type="scientific">Acetivibrio mesophilus</name>
    <dbReference type="NCBI Taxonomy" id="2487273"/>
    <lineage>
        <taxon>Bacteria</taxon>
        <taxon>Bacillati</taxon>
        <taxon>Bacillota</taxon>
        <taxon>Clostridia</taxon>
        <taxon>Eubacteriales</taxon>
        <taxon>Oscillospiraceae</taxon>
        <taxon>Acetivibrio</taxon>
    </lineage>
</organism>
<evidence type="ECO:0000313" key="9">
    <source>
        <dbReference type="Proteomes" id="UP000289166"/>
    </source>
</evidence>
<dbReference type="PANTHER" id="PTHR31272:SF4">
    <property type="entry name" value="CYTOCHROME C-TYPE BIOGENESIS PROTEIN HI_1454-RELATED"/>
    <property type="match status" value="1"/>
</dbReference>
<sequence>MGNSVYMTAFAEGILTFVSPCIFPMLPAYFSYLAGFSDKEDGDIKSKRRLLVNSLGFVLGFTIVFTLLGAAATSLGAFLKGHRDILKIISGILIIFFGLNFIGVLNIGFLNREKRFEYKFDRLRFIGSIIFGFCFAFGWSPCISYFLASILALAANSATMAEGLMLLVVYSLGLGIPFVISAMIFESIREAFNFIKSNMRIINIISGILLILLGAAMLFNII</sequence>
<feature type="transmembrane region" description="Helical" evidence="6">
    <location>
        <begin position="200"/>
        <end position="221"/>
    </location>
</feature>
<dbReference type="GO" id="GO:0017004">
    <property type="term" value="P:cytochrome complex assembly"/>
    <property type="evidence" value="ECO:0007669"/>
    <property type="project" value="InterPro"/>
</dbReference>
<evidence type="ECO:0000256" key="4">
    <source>
        <dbReference type="ARBA" id="ARBA00022989"/>
    </source>
</evidence>
<dbReference type="PANTHER" id="PTHR31272">
    <property type="entry name" value="CYTOCHROME C-TYPE BIOGENESIS PROTEIN HI_1454-RELATED"/>
    <property type="match status" value="1"/>
</dbReference>
<dbReference type="OrthoDB" id="9809733at2"/>
<dbReference type="InterPro" id="IPR051790">
    <property type="entry name" value="Cytochrome_c-biogenesis_DsbD"/>
</dbReference>
<keyword evidence="9" id="KW-1185">Reference proteome</keyword>
<protein>
    <submittedName>
        <fullName evidence="8">Cytochrome c biogenesis protein CcdA</fullName>
    </submittedName>
</protein>
<feature type="transmembrane region" description="Helical" evidence="6">
    <location>
        <begin position="50"/>
        <end position="79"/>
    </location>
</feature>
<evidence type="ECO:0000259" key="7">
    <source>
        <dbReference type="Pfam" id="PF02683"/>
    </source>
</evidence>
<keyword evidence="5 6" id="KW-0472">Membrane</keyword>
<keyword evidence="3 6" id="KW-0812">Transmembrane</keyword>
<dbReference type="AlphaFoldDB" id="A0A4Q0I568"/>
<accession>A0A4Q0I568</accession>
<feature type="transmembrane region" description="Helical" evidence="6">
    <location>
        <begin position="85"/>
        <end position="109"/>
    </location>
</feature>
<evidence type="ECO:0000313" key="8">
    <source>
        <dbReference type="EMBL" id="RXE58895.1"/>
    </source>
</evidence>
<reference evidence="9" key="1">
    <citation type="submission" date="2018-11" db="EMBL/GenBank/DDBJ databases">
        <title>Genome sequencing of a novel mesophilic and cellulolytic organism within the genus Hungateiclostridium.</title>
        <authorList>
            <person name="Rettenmaier R."/>
            <person name="Liebl W."/>
            <person name="Zverlov V."/>
        </authorList>
    </citation>
    <scope>NUCLEOTIDE SEQUENCE [LARGE SCALE GENOMIC DNA]</scope>
    <source>
        <strain evidence="9">N2K1</strain>
    </source>
</reference>
<dbReference type="Proteomes" id="UP000289166">
    <property type="component" value="Unassembled WGS sequence"/>
</dbReference>
<keyword evidence="4 6" id="KW-1133">Transmembrane helix</keyword>